<comment type="caution">
    <text evidence="1">The sequence shown here is derived from an EMBL/GenBank/DDBJ whole genome shotgun (WGS) entry which is preliminary data.</text>
</comment>
<accession>A0A0R1JB98</accession>
<reference evidence="1 2" key="1">
    <citation type="journal article" date="2015" name="Genome Announc.">
        <title>Expanding the biotechnology potential of lactobacilli through comparative genomics of 213 strains and associated genera.</title>
        <authorList>
            <person name="Sun Z."/>
            <person name="Harris H.M."/>
            <person name="McCann A."/>
            <person name="Guo C."/>
            <person name="Argimon S."/>
            <person name="Zhang W."/>
            <person name="Yang X."/>
            <person name="Jeffery I.B."/>
            <person name="Cooney J.C."/>
            <person name="Kagawa T.F."/>
            <person name="Liu W."/>
            <person name="Song Y."/>
            <person name="Salvetti E."/>
            <person name="Wrobel A."/>
            <person name="Rasinkangas P."/>
            <person name="Parkhill J."/>
            <person name="Rea M.C."/>
            <person name="O'Sullivan O."/>
            <person name="Ritari J."/>
            <person name="Douillard F.P."/>
            <person name="Paul Ross R."/>
            <person name="Yang R."/>
            <person name="Briner A.E."/>
            <person name="Felis G.E."/>
            <person name="de Vos W.M."/>
            <person name="Barrangou R."/>
            <person name="Klaenhammer T.R."/>
            <person name="Caufield P.W."/>
            <person name="Cui Y."/>
            <person name="Zhang H."/>
            <person name="O'Toole P.W."/>
        </authorList>
    </citation>
    <scope>NUCLEOTIDE SEQUENCE [LARGE SCALE GENOMIC DNA]</scope>
    <source>
        <strain evidence="1 2">DSM 20183</strain>
    </source>
</reference>
<dbReference type="InterPro" id="IPR023214">
    <property type="entry name" value="HAD_sf"/>
</dbReference>
<dbReference type="OrthoDB" id="9790031at2"/>
<dbReference type="RefSeq" id="WP_057765043.1">
    <property type="nucleotide sequence ID" value="NZ_AZDG01000006.1"/>
</dbReference>
<dbReference type="PANTHER" id="PTHR10000:SF8">
    <property type="entry name" value="HAD SUPERFAMILY HYDROLASE-LIKE, TYPE 3"/>
    <property type="match status" value="1"/>
</dbReference>
<evidence type="ECO:0000313" key="1">
    <source>
        <dbReference type="EMBL" id="KRK64962.1"/>
    </source>
</evidence>
<dbReference type="InterPro" id="IPR036412">
    <property type="entry name" value="HAD-like_sf"/>
</dbReference>
<dbReference type="EMBL" id="AZDG01000006">
    <property type="protein sequence ID" value="KRK64962.1"/>
    <property type="molecule type" value="Genomic_DNA"/>
</dbReference>
<dbReference type="Pfam" id="PF08282">
    <property type="entry name" value="Hydrolase_3"/>
    <property type="match status" value="1"/>
</dbReference>
<dbReference type="SFLD" id="SFLDG01140">
    <property type="entry name" value="C2.B:_Phosphomannomutase_and_P"/>
    <property type="match status" value="1"/>
</dbReference>
<keyword evidence="1" id="KW-0378">Hydrolase</keyword>
<gene>
    <name evidence="1" type="ORF">FC72_GL001812</name>
</gene>
<dbReference type="AlphaFoldDB" id="A0A0R1JB98"/>
<dbReference type="InterPro" id="IPR006379">
    <property type="entry name" value="HAD-SF_hydro_IIB"/>
</dbReference>
<protein>
    <submittedName>
        <fullName evidence="1">Cof-like hydrolase family protein</fullName>
    </submittedName>
</protein>
<dbReference type="Gene3D" id="3.30.1240.10">
    <property type="match status" value="1"/>
</dbReference>
<dbReference type="SUPFAM" id="SSF56784">
    <property type="entry name" value="HAD-like"/>
    <property type="match status" value="1"/>
</dbReference>
<dbReference type="STRING" id="1423811.FC72_GL001812"/>
<dbReference type="InterPro" id="IPR000150">
    <property type="entry name" value="Cof"/>
</dbReference>
<dbReference type="Proteomes" id="UP000050929">
    <property type="component" value="Unassembled WGS sequence"/>
</dbReference>
<dbReference type="NCBIfam" id="TIGR01484">
    <property type="entry name" value="HAD-SF-IIB"/>
    <property type="match status" value="1"/>
</dbReference>
<dbReference type="PROSITE" id="PS01229">
    <property type="entry name" value="COF_2"/>
    <property type="match status" value="1"/>
</dbReference>
<dbReference type="Gene3D" id="3.40.50.1000">
    <property type="entry name" value="HAD superfamily/HAD-like"/>
    <property type="match status" value="1"/>
</dbReference>
<name>A0A0R1JB98_9LACO</name>
<dbReference type="GO" id="GO:0000287">
    <property type="term" value="F:magnesium ion binding"/>
    <property type="evidence" value="ECO:0007669"/>
    <property type="project" value="TreeGrafter"/>
</dbReference>
<sequence>MIKHIFSDMDNTLLNEIGVVSEGNIHAIKDSKIPFTLVSARAPMEMKDTIEKLNLTSAQIAFNGGLIFKPVNDSIEKISEHYLPLETVKEVVKQVKSNFPDVSVSTYDTDNWYSEKIDFGIEYESKITSIDPTIVNFEELFQKNTDNFFKVMLITPTSEEVVTLHEFINNLPIDNITVQQSGNSYLEVTNNAAQKSHGIKYVQNLNNLKRSELAAFGDGHNDIPMLKMVEKPIIMENAVDEVKQYSNLITKSNTEDGVAFGIKKFILN</sequence>
<evidence type="ECO:0000313" key="2">
    <source>
        <dbReference type="Proteomes" id="UP000050929"/>
    </source>
</evidence>
<dbReference type="PANTHER" id="PTHR10000">
    <property type="entry name" value="PHOSPHOSERINE PHOSPHATASE"/>
    <property type="match status" value="1"/>
</dbReference>
<proteinExistence type="predicted"/>
<dbReference type="SFLD" id="SFLDS00003">
    <property type="entry name" value="Haloacid_Dehalogenase"/>
    <property type="match status" value="1"/>
</dbReference>
<dbReference type="PATRIC" id="fig|1423811.3.peg.1851"/>
<organism evidence="1 2">
    <name type="scientific">Companilactobacillus tucceti DSM 20183</name>
    <dbReference type="NCBI Taxonomy" id="1423811"/>
    <lineage>
        <taxon>Bacteria</taxon>
        <taxon>Bacillati</taxon>
        <taxon>Bacillota</taxon>
        <taxon>Bacilli</taxon>
        <taxon>Lactobacillales</taxon>
        <taxon>Lactobacillaceae</taxon>
        <taxon>Companilactobacillus</taxon>
    </lineage>
</organism>
<dbReference type="NCBIfam" id="TIGR00099">
    <property type="entry name" value="Cof-subfamily"/>
    <property type="match status" value="1"/>
</dbReference>
<keyword evidence="2" id="KW-1185">Reference proteome</keyword>
<dbReference type="GO" id="GO:0016791">
    <property type="term" value="F:phosphatase activity"/>
    <property type="evidence" value="ECO:0007669"/>
    <property type="project" value="UniProtKB-ARBA"/>
</dbReference>
<dbReference type="GO" id="GO:0005829">
    <property type="term" value="C:cytosol"/>
    <property type="evidence" value="ECO:0007669"/>
    <property type="project" value="TreeGrafter"/>
</dbReference>